<keyword evidence="1" id="KW-0732">Signal</keyword>
<feature type="chain" id="PRO_5041919686" evidence="1">
    <location>
        <begin position="20"/>
        <end position="75"/>
    </location>
</feature>
<evidence type="ECO:0000313" key="3">
    <source>
        <dbReference type="Proteomes" id="UP001292094"/>
    </source>
</evidence>
<dbReference type="EMBL" id="JAWZYT010000265">
    <property type="protein sequence ID" value="KAK4325679.1"/>
    <property type="molecule type" value="Genomic_DNA"/>
</dbReference>
<name>A0AAE1QFN9_9EUCA</name>
<proteinExistence type="predicted"/>
<evidence type="ECO:0000256" key="1">
    <source>
        <dbReference type="SAM" id="SignalP"/>
    </source>
</evidence>
<feature type="signal peptide" evidence="1">
    <location>
        <begin position="1"/>
        <end position="19"/>
    </location>
</feature>
<dbReference type="Proteomes" id="UP001292094">
    <property type="component" value="Unassembled WGS sequence"/>
</dbReference>
<reference evidence="2" key="1">
    <citation type="submission" date="2023-11" db="EMBL/GenBank/DDBJ databases">
        <title>Genome assemblies of two species of porcelain crab, Petrolisthes cinctipes and Petrolisthes manimaculis (Anomura: Porcellanidae).</title>
        <authorList>
            <person name="Angst P."/>
        </authorList>
    </citation>
    <scope>NUCLEOTIDE SEQUENCE</scope>
    <source>
        <strain evidence="2">PB745_02</strain>
        <tissue evidence="2">Gill</tissue>
    </source>
</reference>
<keyword evidence="3" id="KW-1185">Reference proteome</keyword>
<accession>A0AAE1QFN9</accession>
<gene>
    <name evidence="2" type="ORF">Pmani_003772</name>
</gene>
<comment type="caution">
    <text evidence="2">The sequence shown here is derived from an EMBL/GenBank/DDBJ whole genome shotgun (WGS) entry which is preliminary data.</text>
</comment>
<dbReference type="AlphaFoldDB" id="A0AAE1QFN9"/>
<sequence>MTAATVVMLSALHPLTCEATRSFLKTPTLGEVTHFKHRVEAGSECYNQCDELAKKLIVNQSPYASEIERKREKLR</sequence>
<protein>
    <submittedName>
        <fullName evidence="2">Uncharacterized protein</fullName>
    </submittedName>
</protein>
<evidence type="ECO:0000313" key="2">
    <source>
        <dbReference type="EMBL" id="KAK4325679.1"/>
    </source>
</evidence>
<organism evidence="2 3">
    <name type="scientific">Petrolisthes manimaculis</name>
    <dbReference type="NCBI Taxonomy" id="1843537"/>
    <lineage>
        <taxon>Eukaryota</taxon>
        <taxon>Metazoa</taxon>
        <taxon>Ecdysozoa</taxon>
        <taxon>Arthropoda</taxon>
        <taxon>Crustacea</taxon>
        <taxon>Multicrustacea</taxon>
        <taxon>Malacostraca</taxon>
        <taxon>Eumalacostraca</taxon>
        <taxon>Eucarida</taxon>
        <taxon>Decapoda</taxon>
        <taxon>Pleocyemata</taxon>
        <taxon>Anomura</taxon>
        <taxon>Galatheoidea</taxon>
        <taxon>Porcellanidae</taxon>
        <taxon>Petrolisthes</taxon>
    </lineage>
</organism>